<dbReference type="AlphaFoldDB" id="A0A9W5WWM0"/>
<proteinExistence type="predicted"/>
<comment type="caution">
    <text evidence="3">The sequence shown here is derived from an EMBL/GenBank/DDBJ whole genome shotgun (WGS) entry which is preliminary data.</text>
</comment>
<evidence type="ECO:0000256" key="2">
    <source>
        <dbReference type="SAM" id="SignalP"/>
    </source>
</evidence>
<dbReference type="OrthoDB" id="417952at2759"/>
<reference evidence="3" key="1">
    <citation type="submission" date="2019-12" db="EMBL/GenBank/DDBJ databases">
        <title>Genome sequence of Babesia ovis.</title>
        <authorList>
            <person name="Yamagishi J."/>
            <person name="Sevinc F."/>
            <person name="Xuan X."/>
        </authorList>
    </citation>
    <scope>NUCLEOTIDE SEQUENCE</scope>
    <source>
        <strain evidence="3">Selcuk</strain>
    </source>
</reference>
<evidence type="ECO:0000313" key="3">
    <source>
        <dbReference type="EMBL" id="GFE55797.1"/>
    </source>
</evidence>
<feature type="region of interest" description="Disordered" evidence="1">
    <location>
        <begin position="115"/>
        <end position="134"/>
    </location>
</feature>
<gene>
    <name evidence="3" type="ORF">BaOVIS_032010</name>
</gene>
<name>A0A9W5WWM0_BABOV</name>
<dbReference type="EMBL" id="BLIY01000024">
    <property type="protein sequence ID" value="GFE55797.1"/>
    <property type="molecule type" value="Genomic_DNA"/>
</dbReference>
<feature type="signal peptide" evidence="2">
    <location>
        <begin position="1"/>
        <end position="26"/>
    </location>
</feature>
<sequence length="637" mass="73761">MPMLTRPSIHLVCVILLIQQLEVVWPYRQLEVNLKHTILKRTATPQRSSQHLPTKAVRKETEGNNGYTNSSDVNTDDIDIKSQPEIGYTSDTHGNNRNLEREQIVALEVASDDYFSSDSETINETGELEPQPDLEEEPLNAYRKIHMDLMEGKEYQLHIPPIANFKPPMRKALTNTNVYQHYLPGNTEKNEHGEYIDGPLNINELAQKGEIPEFRHEHGGTITEPGEADLFTWKVERPPDVFVINWSGVVHNGYRDGVVTAARAILDFTDNQPREVREFLNMVAEEHKLPTWLATRAKYAQPFIECETDWIPALQYFMNNCNEQNLLSEPEQLQALATTQAKPIDIVTHMTEGGDTSKIVDLGKRQRQEMGIETFELKEWKLDGNRYSDNVSTYNKMLKQLGLESGDFEQHFRNAQERIYEDRMSWKNLVLYRTKCDMLEDEQRIHHEAYNCGVVSAIKHHLEVFQVPVYILSDTETSLSILRKLEALDIKLMNDVHVYGRERGSPVQSLRNLLAGLHLDDRIPVHYFDDRLANLEACNSTQELQHVRTYFVDWGRSTWSEKLGALYADQVKYVKTTAWLAKFMATPVTEPGREWTHGFRLRLPDEEAVQAIRAWKQKWHRLPQLTHEQRRPTLKVS</sequence>
<protein>
    <submittedName>
        <fullName evidence="3">Uncharacterized protein</fullName>
    </submittedName>
</protein>
<keyword evidence="4" id="KW-1185">Reference proteome</keyword>
<accession>A0A9W5WWM0</accession>
<keyword evidence="2" id="KW-0732">Signal</keyword>
<evidence type="ECO:0000313" key="4">
    <source>
        <dbReference type="Proteomes" id="UP001057455"/>
    </source>
</evidence>
<feature type="region of interest" description="Disordered" evidence="1">
    <location>
        <begin position="44"/>
        <end position="78"/>
    </location>
</feature>
<organism evidence="3 4">
    <name type="scientific">Babesia ovis</name>
    <dbReference type="NCBI Taxonomy" id="5869"/>
    <lineage>
        <taxon>Eukaryota</taxon>
        <taxon>Sar</taxon>
        <taxon>Alveolata</taxon>
        <taxon>Apicomplexa</taxon>
        <taxon>Aconoidasida</taxon>
        <taxon>Piroplasmida</taxon>
        <taxon>Babesiidae</taxon>
        <taxon>Babesia</taxon>
    </lineage>
</organism>
<evidence type="ECO:0000256" key="1">
    <source>
        <dbReference type="SAM" id="MobiDB-lite"/>
    </source>
</evidence>
<feature type="chain" id="PRO_5040800271" evidence="2">
    <location>
        <begin position="27"/>
        <end position="637"/>
    </location>
</feature>
<dbReference type="Proteomes" id="UP001057455">
    <property type="component" value="Unassembled WGS sequence"/>
</dbReference>
<feature type="compositionally biased region" description="Polar residues" evidence="1">
    <location>
        <begin position="115"/>
        <end position="124"/>
    </location>
</feature>
<feature type="compositionally biased region" description="Polar residues" evidence="1">
    <location>
        <begin position="63"/>
        <end position="73"/>
    </location>
</feature>